<evidence type="ECO:0000313" key="1">
    <source>
        <dbReference type="EMBL" id="AMJ79966.1"/>
    </source>
</evidence>
<reference evidence="1 2" key="1">
    <citation type="submission" date="2015-12" db="EMBL/GenBank/DDBJ databases">
        <title>Intraspecies pangenome expansion in the marine bacterium Alteromonas.</title>
        <authorList>
            <person name="Lopez-Perez M."/>
            <person name="Rodriguez-Valera F."/>
        </authorList>
    </citation>
    <scope>NUCLEOTIDE SEQUENCE [LARGE SCALE GENOMIC DNA]</scope>
    <source>
        <strain evidence="1 2">UM8</strain>
    </source>
</reference>
<evidence type="ECO:0000313" key="2">
    <source>
        <dbReference type="Proteomes" id="UP000061468"/>
    </source>
</evidence>
<protein>
    <recommendedName>
        <fullName evidence="3">Glycosyl transferase family 2</fullName>
    </recommendedName>
</protein>
<sequence length="393" mass="45258">MKNKVKLVAIAKDEGAYLVDWIFHHLYFGFYAIDIYVNRTSDNTFEIADKLKSLEQVRFLDGDAFLKQDNKNFQTDVYFSAYQNEANSDISHILFLDIDEFWTPANFKDEINTCISSLGGDVISFEWFVKTDEETQFKAPFSTNNFGNRGRFVKSISSLGLQALSVQAHNIHADNADYRLADGTPFKFSGWKNGRVSEAELKSPLKDYFVVHRMFRSQMEYLSLLARGRPSSNMRFKDNRAGYPSKNANEQWEISEETLSSYNLQRYEFIERYQLKASIDSAREFIKQRYKNVLRLIETASREEAEFLESALQNIDISEVLTSYASALKALSAKPALKSNEVDTLRKVAFTISESYPRQALMLLELAKKQREKAPIIDSRIKELKAKLNLNAD</sequence>
<dbReference type="Proteomes" id="UP000061468">
    <property type="component" value="Chromosome"/>
</dbReference>
<dbReference type="Pfam" id="PF13704">
    <property type="entry name" value="Glyco_tranf_2_4"/>
    <property type="match status" value="1"/>
</dbReference>
<dbReference type="EMBL" id="CP013928">
    <property type="protein sequence ID" value="AMJ79966.1"/>
    <property type="molecule type" value="Genomic_DNA"/>
</dbReference>
<proteinExistence type="predicted"/>
<organism evidence="1 2">
    <name type="scientific">Alteromonas mediterranea</name>
    <dbReference type="NCBI Taxonomy" id="314275"/>
    <lineage>
        <taxon>Bacteria</taxon>
        <taxon>Pseudomonadati</taxon>
        <taxon>Pseudomonadota</taxon>
        <taxon>Gammaproteobacteria</taxon>
        <taxon>Alteromonadales</taxon>
        <taxon>Alteromonadaceae</taxon>
        <taxon>Alteromonas/Salinimonas group</taxon>
        <taxon>Alteromonas</taxon>
    </lineage>
</organism>
<dbReference type="RefSeq" id="WP_015068231.1">
    <property type="nucleotide sequence ID" value="NZ_CP013928.1"/>
</dbReference>
<accession>A0AAC8XMW1</accession>
<name>A0AAC8XMW1_9ALTE</name>
<gene>
    <name evidence="1" type="ORF">AV942_17570</name>
</gene>
<dbReference type="AlphaFoldDB" id="A0AAC8XMW1"/>
<evidence type="ECO:0008006" key="3">
    <source>
        <dbReference type="Google" id="ProtNLM"/>
    </source>
</evidence>